<protein>
    <submittedName>
        <fullName evidence="2">Relaxase</fullName>
    </submittedName>
</protein>
<name>A0A3N5ECF8_9ENTR</name>
<comment type="caution">
    <text evidence="2">The sequence shown here is derived from an EMBL/GenBank/DDBJ whole genome shotgun (WGS) entry which is preliminary data.</text>
</comment>
<dbReference type="InterPro" id="IPR036390">
    <property type="entry name" value="WH_DNA-bd_sf"/>
</dbReference>
<dbReference type="SMART" id="SM00471">
    <property type="entry name" value="HDc"/>
    <property type="match status" value="1"/>
</dbReference>
<dbReference type="SUPFAM" id="SSF109604">
    <property type="entry name" value="HD-domain/PDEase-like"/>
    <property type="match status" value="1"/>
</dbReference>
<dbReference type="OrthoDB" id="6190309at2"/>
<dbReference type="InterPro" id="IPR011093">
    <property type="entry name" value="TraI_2_C"/>
</dbReference>
<dbReference type="Proteomes" id="UP000268615">
    <property type="component" value="Unassembled WGS sequence"/>
</dbReference>
<dbReference type="EMBL" id="RPOH01000010">
    <property type="protein sequence ID" value="RPH30233.1"/>
    <property type="molecule type" value="Genomic_DNA"/>
</dbReference>
<dbReference type="Gene3D" id="1.10.10.10">
    <property type="entry name" value="Winged helix-like DNA-binding domain superfamily/Winged helix DNA-binding domain"/>
    <property type="match status" value="1"/>
</dbReference>
<evidence type="ECO:0000259" key="1">
    <source>
        <dbReference type="SMART" id="SM00471"/>
    </source>
</evidence>
<dbReference type="Pfam" id="PF07515">
    <property type="entry name" value="TraI_2_C"/>
    <property type="match status" value="1"/>
</dbReference>
<dbReference type="RefSeq" id="WP_124022859.1">
    <property type="nucleotide sequence ID" value="NZ_RPOH01000010.1"/>
</dbReference>
<dbReference type="InterPro" id="IPR036388">
    <property type="entry name" value="WH-like_DNA-bd_sf"/>
</dbReference>
<evidence type="ECO:0000313" key="2">
    <source>
        <dbReference type="EMBL" id="RPH30233.1"/>
    </source>
</evidence>
<dbReference type="Pfam" id="PF07514">
    <property type="entry name" value="TraI_2"/>
    <property type="match status" value="1"/>
</dbReference>
<gene>
    <name evidence="2" type="ORF">EHN07_03785</name>
</gene>
<evidence type="ECO:0000313" key="3">
    <source>
        <dbReference type="Proteomes" id="UP000268615"/>
    </source>
</evidence>
<dbReference type="InterPro" id="IPR003607">
    <property type="entry name" value="HD/PDEase_dom"/>
</dbReference>
<feature type="domain" description="HD/PDEase" evidence="1">
    <location>
        <begin position="85"/>
        <end position="246"/>
    </location>
</feature>
<dbReference type="NCBIfam" id="TIGR03760">
    <property type="entry name" value="ICE_TraI_Pfluor"/>
    <property type="match status" value="1"/>
</dbReference>
<dbReference type="Gene3D" id="1.10.3210.40">
    <property type="match status" value="1"/>
</dbReference>
<proteinExistence type="predicted"/>
<dbReference type="NCBIfam" id="NF041494">
    <property type="entry name" value="MobH"/>
    <property type="match status" value="1"/>
</dbReference>
<dbReference type="Gene3D" id="2.40.10.200">
    <property type="entry name" value="STY4665 C-terminal domain-like"/>
    <property type="match status" value="1"/>
</dbReference>
<accession>A0A3N5ECF8</accession>
<sequence length="537" mass="59979">MLKWLRERLNLPSPAPDAALPDGWFVPQPAERLLATPLRQSYLHQLRQLTPLPDKLFNQWIITAIYRFALLVQHLPASQNHHHACPGGLLDHSLEVACHAARLRLGRLLPAEACAEEQARQGDAWTVAVICAALLHDAGKMVVDMEIQQQGQSHWYPWQNELTQPYRWRYRTANRDYHLHPAASGLMLTTLLPSALLDWLAGYPALFAALIYHLTGHSERAGILAELVQQADRASVAKNLGGDLKTALAQKADTLPRQLLTALRVLVQEEYRLNNQDGGSDGWLTREALWLVSKPTADRLRAWLLEHGVTGVPANNNRLFDELLAQQLITANGEKGIWRCRICSESGWSPGEPLTLLRIAPTVIWQNTGERPPPFAGSVTPVLENQETVNAPLFPELIIPDLPVIPAVTQSVSHSSIPFMAWLKTRVTVPGAVNNPRAYVHLVQDAVFLVTPGIFKCYMRETTGATGDEWKLAQQELQASGLLKRNNEETYIWICEVKSPGKTRNLKGFLLPDPQLLFGESVPVNNPWLRLVSEKSN</sequence>
<dbReference type="SUPFAM" id="SSF46785">
    <property type="entry name" value="Winged helix' DNA-binding domain"/>
    <property type="match status" value="1"/>
</dbReference>
<keyword evidence="3" id="KW-1185">Reference proteome</keyword>
<dbReference type="InterPro" id="IPR011119">
    <property type="entry name" value="Unchr_helicase_relaxase_TraI"/>
</dbReference>
<dbReference type="InterPro" id="IPR022391">
    <property type="entry name" value="ICE_relaxase_PFGI-1"/>
</dbReference>
<organism evidence="2 3">
    <name type="scientific">Buttiauxella warmboldiae</name>
    <dbReference type="NCBI Taxonomy" id="82993"/>
    <lineage>
        <taxon>Bacteria</taxon>
        <taxon>Pseudomonadati</taxon>
        <taxon>Pseudomonadota</taxon>
        <taxon>Gammaproteobacteria</taxon>
        <taxon>Enterobacterales</taxon>
        <taxon>Enterobacteriaceae</taxon>
        <taxon>Buttiauxella</taxon>
    </lineage>
</organism>
<dbReference type="CDD" id="cd00077">
    <property type="entry name" value="HDc"/>
    <property type="match status" value="1"/>
</dbReference>
<dbReference type="AlphaFoldDB" id="A0A3N5ECF8"/>
<reference evidence="2 3" key="1">
    <citation type="submission" date="2018-11" db="EMBL/GenBank/DDBJ databases">
        <title>Draft genome sequence of Buttiauxella warmboldiae CCUG 35512.</title>
        <authorList>
            <person name="Salva-Serra F."/>
            <person name="Marathe N."/>
            <person name="Moore E."/>
            <person name="Svensson L."/>
            <person name="Engstrom-Jakobsson H."/>
        </authorList>
    </citation>
    <scope>NUCLEOTIDE SEQUENCE [LARGE SCALE GENOMIC DNA]</scope>
    <source>
        <strain evidence="2 3">CCUG 35512</strain>
    </source>
</reference>